<sequence>MYGVRCPESNVCRAQYVGTALSSVLGRALLEELVVDPAMLHIKARGGLQPEEITPDLILRARNVVDTNFTELEPLGDGPGWSGERTERCHGNETPQVHVVRFNDGHSGDCDYAPVDTLLPNKTVTFPHCPLFARKFKAEAKEKAADVLHELRIVLKP</sequence>
<proteinExistence type="predicted"/>
<keyword evidence="2" id="KW-1185">Reference proteome</keyword>
<dbReference type="EMBL" id="CAXHTA020000006">
    <property type="protein sequence ID" value="CAL5222156.1"/>
    <property type="molecule type" value="Genomic_DNA"/>
</dbReference>
<accession>A0ABP1FT44</accession>
<evidence type="ECO:0000313" key="1">
    <source>
        <dbReference type="EMBL" id="CAL5222156.1"/>
    </source>
</evidence>
<reference evidence="1 2" key="1">
    <citation type="submission" date="2024-06" db="EMBL/GenBank/DDBJ databases">
        <authorList>
            <person name="Kraege A."/>
            <person name="Thomma B."/>
        </authorList>
    </citation>
    <scope>NUCLEOTIDE SEQUENCE [LARGE SCALE GENOMIC DNA]</scope>
</reference>
<gene>
    <name evidence="1" type="primary">g4481</name>
    <name evidence="1" type="ORF">VP750_LOCUS3815</name>
</gene>
<dbReference type="Proteomes" id="UP001497392">
    <property type="component" value="Unassembled WGS sequence"/>
</dbReference>
<name>A0ABP1FT44_9CHLO</name>
<organism evidence="1 2">
    <name type="scientific">Coccomyxa viridis</name>
    <dbReference type="NCBI Taxonomy" id="1274662"/>
    <lineage>
        <taxon>Eukaryota</taxon>
        <taxon>Viridiplantae</taxon>
        <taxon>Chlorophyta</taxon>
        <taxon>core chlorophytes</taxon>
        <taxon>Trebouxiophyceae</taxon>
        <taxon>Trebouxiophyceae incertae sedis</taxon>
        <taxon>Coccomyxaceae</taxon>
        <taxon>Coccomyxa</taxon>
    </lineage>
</organism>
<protein>
    <submittedName>
        <fullName evidence="1">G4481 protein</fullName>
    </submittedName>
</protein>
<evidence type="ECO:0000313" key="2">
    <source>
        <dbReference type="Proteomes" id="UP001497392"/>
    </source>
</evidence>
<comment type="caution">
    <text evidence="1">The sequence shown here is derived from an EMBL/GenBank/DDBJ whole genome shotgun (WGS) entry which is preliminary data.</text>
</comment>